<accession>A0A5C5WAW9</accession>
<sequence length="391" mass="41800">MPVEGKFADDAYREAQYGDRAVALSSEDGLQAAFIPSVGSGNRPRTDWLALSVAILAPILIVHFCVVCPTTQQLAQMRGQVATLESIVQQLRDKSPAAAGAASLLASLTQQEELAGRAEATLARVAALNDRLAAQAVTLDQSAKSLDRLADVQSRIDQQGHLLERASGSLATLAALPAEIEDAIDRAGRAAPTVAKIDRLATRLSAADELAGQALLDVEIALDTQREVVLGAASLAAASETLEGLLELESRLNAPLMAVAAAHERLDALMRLKTSVIAQTEDLPEAFETLELMVALQTDYRRASGVFRTLQRLLADLVLLEPSISRVATAVQPILDRSSLSRLGGDELRLVLRELQARHSEATRELELAERAAAPTRAERIAARPTNSRQP</sequence>
<proteinExistence type="predicted"/>
<evidence type="ECO:0000256" key="1">
    <source>
        <dbReference type="SAM" id="MobiDB-lite"/>
    </source>
</evidence>
<dbReference type="AlphaFoldDB" id="A0A5C5WAW9"/>
<feature type="transmembrane region" description="Helical" evidence="2">
    <location>
        <begin position="48"/>
        <end position="68"/>
    </location>
</feature>
<reference evidence="3 4" key="1">
    <citation type="submission" date="2019-02" db="EMBL/GenBank/DDBJ databases">
        <title>Deep-cultivation of Planctomycetes and their phenomic and genomic characterization uncovers novel biology.</title>
        <authorList>
            <person name="Wiegand S."/>
            <person name="Jogler M."/>
            <person name="Boedeker C."/>
            <person name="Pinto D."/>
            <person name="Vollmers J."/>
            <person name="Rivas-Marin E."/>
            <person name="Kohn T."/>
            <person name="Peeters S.H."/>
            <person name="Heuer A."/>
            <person name="Rast P."/>
            <person name="Oberbeckmann S."/>
            <person name="Bunk B."/>
            <person name="Jeske O."/>
            <person name="Meyerdierks A."/>
            <person name="Storesund J.E."/>
            <person name="Kallscheuer N."/>
            <person name="Luecker S."/>
            <person name="Lage O.M."/>
            <person name="Pohl T."/>
            <person name="Merkel B.J."/>
            <person name="Hornburger P."/>
            <person name="Mueller R.-W."/>
            <person name="Bruemmer F."/>
            <person name="Labrenz M."/>
            <person name="Spormann A.M."/>
            <person name="Op Den Camp H."/>
            <person name="Overmann J."/>
            <person name="Amann R."/>
            <person name="Jetten M.S.M."/>
            <person name="Mascher T."/>
            <person name="Medema M.H."/>
            <person name="Devos D.P."/>
            <person name="Kaster A.-K."/>
            <person name="Ovreas L."/>
            <person name="Rohde M."/>
            <person name="Galperin M.Y."/>
            <person name="Jogler C."/>
        </authorList>
    </citation>
    <scope>NUCLEOTIDE SEQUENCE [LARGE SCALE GENOMIC DNA]</scope>
    <source>
        <strain evidence="3 4">Pla111</strain>
    </source>
</reference>
<keyword evidence="2" id="KW-0812">Transmembrane</keyword>
<evidence type="ECO:0000313" key="3">
    <source>
        <dbReference type="EMBL" id="TWT47657.1"/>
    </source>
</evidence>
<gene>
    <name evidence="3" type="ORF">Pla111_12750</name>
</gene>
<organism evidence="3 4">
    <name type="scientific">Botrimarina hoheduenensis</name>
    <dbReference type="NCBI Taxonomy" id="2528000"/>
    <lineage>
        <taxon>Bacteria</taxon>
        <taxon>Pseudomonadati</taxon>
        <taxon>Planctomycetota</taxon>
        <taxon>Planctomycetia</taxon>
        <taxon>Pirellulales</taxon>
        <taxon>Lacipirellulaceae</taxon>
        <taxon>Botrimarina</taxon>
    </lineage>
</organism>
<keyword evidence="2" id="KW-1133">Transmembrane helix</keyword>
<protein>
    <submittedName>
        <fullName evidence="3">Uncharacterized protein</fullName>
    </submittedName>
</protein>
<dbReference type="Proteomes" id="UP000318995">
    <property type="component" value="Unassembled WGS sequence"/>
</dbReference>
<keyword evidence="4" id="KW-1185">Reference proteome</keyword>
<name>A0A5C5WAW9_9BACT</name>
<evidence type="ECO:0000256" key="2">
    <source>
        <dbReference type="SAM" id="Phobius"/>
    </source>
</evidence>
<dbReference type="EMBL" id="SJPH01000002">
    <property type="protein sequence ID" value="TWT47657.1"/>
    <property type="molecule type" value="Genomic_DNA"/>
</dbReference>
<feature type="region of interest" description="Disordered" evidence="1">
    <location>
        <begin position="364"/>
        <end position="391"/>
    </location>
</feature>
<comment type="caution">
    <text evidence="3">The sequence shown here is derived from an EMBL/GenBank/DDBJ whole genome shotgun (WGS) entry which is preliminary data.</text>
</comment>
<evidence type="ECO:0000313" key="4">
    <source>
        <dbReference type="Proteomes" id="UP000318995"/>
    </source>
</evidence>
<keyword evidence="2" id="KW-0472">Membrane</keyword>